<feature type="compositionally biased region" description="Polar residues" evidence="1">
    <location>
        <begin position="552"/>
        <end position="571"/>
    </location>
</feature>
<feature type="compositionally biased region" description="Low complexity" evidence="1">
    <location>
        <begin position="430"/>
        <end position="458"/>
    </location>
</feature>
<dbReference type="AlphaFoldDB" id="A0A818VMU8"/>
<evidence type="ECO:0000256" key="1">
    <source>
        <dbReference type="SAM" id="MobiDB-lite"/>
    </source>
</evidence>
<dbReference type="InterPro" id="IPR036116">
    <property type="entry name" value="FN3_sf"/>
</dbReference>
<dbReference type="PROSITE" id="PS50853">
    <property type="entry name" value="FN3"/>
    <property type="match status" value="2"/>
</dbReference>
<comment type="caution">
    <text evidence="3">The sequence shown here is derived from an EMBL/GenBank/DDBJ whole genome shotgun (WGS) entry which is preliminary data.</text>
</comment>
<feature type="compositionally biased region" description="Polar residues" evidence="1">
    <location>
        <begin position="378"/>
        <end position="421"/>
    </location>
</feature>
<evidence type="ECO:0000259" key="2">
    <source>
        <dbReference type="PROSITE" id="PS50853"/>
    </source>
</evidence>
<dbReference type="CDD" id="cd00063">
    <property type="entry name" value="FN3"/>
    <property type="match status" value="3"/>
</dbReference>
<feature type="compositionally biased region" description="Low complexity" evidence="1">
    <location>
        <begin position="264"/>
        <end position="310"/>
    </location>
</feature>
<feature type="compositionally biased region" description="Polar residues" evidence="1">
    <location>
        <begin position="236"/>
        <end position="263"/>
    </location>
</feature>
<name>A0A818VMU8_9BILA</name>
<feature type="compositionally biased region" description="Low complexity" evidence="1">
    <location>
        <begin position="346"/>
        <end position="369"/>
    </location>
</feature>
<dbReference type="InterPro" id="IPR013783">
    <property type="entry name" value="Ig-like_fold"/>
</dbReference>
<feature type="compositionally biased region" description="Polar residues" evidence="1">
    <location>
        <begin position="467"/>
        <end position="505"/>
    </location>
</feature>
<evidence type="ECO:0000313" key="4">
    <source>
        <dbReference type="Proteomes" id="UP000663868"/>
    </source>
</evidence>
<dbReference type="Gene3D" id="2.60.40.10">
    <property type="entry name" value="Immunoglobulins"/>
    <property type="match status" value="1"/>
</dbReference>
<dbReference type="InterPro" id="IPR003961">
    <property type="entry name" value="FN3_dom"/>
</dbReference>
<sequence length="1160" mass="128285">MDKRSYLNAHYLATGVEQCLDDYHFLRYSHETISGQETQLNRILRALNQDEIALNWYIDTTPIDRARSRSAYNFERPVYPGSIAYERLRDREREASKKRPSSYVPSQRTSRYQSRLSEQRDRSSPIDSTAEQRALAKKNQKSIQEDIIRQNELNSFTVRYEELPVVNKGSNDQDSLGYMVCEWALPNSASKLKYCSIERQLDNEEWLPIEENIDQSNTQVQFNISSLLPNTKDENISSSLSKGKNENNSSLSSDGKNGNGSTLLSNDKNGDSSSSPSNTNNGNNSSLPSNDKKGNGSSSSSNGKDGNNSSVPLNDKNGNNLPSLSNDKNENGSSLPSNDKDGNGASLLSNDKNKNNLSSLSNGKNENNSPSLKKGKSGNDSSLPLNVENGNDASSPSDNKNATTSSLPLNDKNGNSSSVPSDNKKGNDTSLLSNDKNENNLSLLSNGENGNNSSSLSKGESEDNSSLLSTDKNGNDASLPSDNKNENGTSLPSNDKDGNGTSVPSNPLRIGGTCVALHTWKGIPPKNKISPERANGKTENDSSVPLNDKNGNDASSPLNNENATTSSLPSNDKNEDGLSLLSNDKTENNSSLLSNGKNEDSSSLLSNAESGNTSSLPTNTEDENDSSLLLDDENGNGSTRFRLKACFDDGKIFTSKPTDEIDVELLANTRVITPNIEILSANSVQLTWKNDENKKENMYDIEKKEGQQVEWEKVLRVPFSRGVAQINNLIDAQQCQFRLVPSKSDDEDESDVLTVHNVNELLRSLHLEPTSSDTVNINISEEGFIEFDQYKVEYTTIDQLDQWKQVSNITRETPHLTVDKLKPGLDYKFRLTPFLRGTAAIDEAVSSQLSLVLDVKMPSTRKGRLVKNEVKTTAPPSQFAVHQTDPKTVFIEAILPTNKPALFEDVFDVYSKKETADSEWIKIGTIDKDHLSMTMKNLEENTAYTFKIHNQTSPLSDEQNNIVQEFNFETQSVKLYDPSIFLEKIHRNLETVVNNVMEAAAGHQALDGPVNKTLNQVIRDIFLDENLIPNEQYGFDTLALSDDFQLFRGPTQMMAQELELNKVSELSKNDGEIIIHNYGPSDRQQQPVIVREENGNTRIGHVDGDVIIRNVNTDVLLTNDEKRNQLSMNIVGQAFLKRVQGTLIISKFKGIIVVKHVDKP</sequence>
<feature type="compositionally biased region" description="Polar residues" evidence="1">
    <location>
        <begin position="103"/>
        <end position="116"/>
    </location>
</feature>
<feature type="compositionally biased region" description="Acidic residues" evidence="1">
    <location>
        <begin position="620"/>
        <end position="634"/>
    </location>
</feature>
<feature type="region of interest" description="Disordered" evidence="1">
    <location>
        <begin position="230"/>
        <end position="634"/>
    </location>
</feature>
<feature type="compositionally biased region" description="Polar residues" evidence="1">
    <location>
        <begin position="316"/>
        <end position="337"/>
    </location>
</feature>
<evidence type="ECO:0000313" key="3">
    <source>
        <dbReference type="EMBL" id="CAF3713738.1"/>
    </source>
</evidence>
<reference evidence="3" key="1">
    <citation type="submission" date="2021-02" db="EMBL/GenBank/DDBJ databases">
        <authorList>
            <person name="Nowell W R."/>
        </authorList>
    </citation>
    <scope>NUCLEOTIDE SEQUENCE</scope>
</reference>
<dbReference type="SUPFAM" id="SSF49265">
    <property type="entry name" value="Fibronectin type III"/>
    <property type="match status" value="2"/>
</dbReference>
<feature type="domain" description="Fibronectin type-III" evidence="2">
    <location>
        <begin position="761"/>
        <end position="860"/>
    </location>
</feature>
<organism evidence="3 4">
    <name type="scientific">Adineta steineri</name>
    <dbReference type="NCBI Taxonomy" id="433720"/>
    <lineage>
        <taxon>Eukaryota</taxon>
        <taxon>Metazoa</taxon>
        <taxon>Spiralia</taxon>
        <taxon>Gnathifera</taxon>
        <taxon>Rotifera</taxon>
        <taxon>Eurotatoria</taxon>
        <taxon>Bdelloidea</taxon>
        <taxon>Adinetida</taxon>
        <taxon>Adinetidae</taxon>
        <taxon>Adineta</taxon>
    </lineage>
</organism>
<feature type="compositionally biased region" description="Basic and acidic residues" evidence="1">
    <location>
        <begin position="529"/>
        <end position="540"/>
    </location>
</feature>
<feature type="region of interest" description="Disordered" evidence="1">
    <location>
        <begin position="89"/>
        <end position="129"/>
    </location>
</feature>
<dbReference type="EMBL" id="CAJOBB010000600">
    <property type="protein sequence ID" value="CAF3713738.1"/>
    <property type="molecule type" value="Genomic_DNA"/>
</dbReference>
<protein>
    <recommendedName>
        <fullName evidence="2">Fibronectin type-III domain-containing protein</fullName>
    </recommendedName>
</protein>
<dbReference type="Proteomes" id="UP000663868">
    <property type="component" value="Unassembled WGS sequence"/>
</dbReference>
<feature type="domain" description="Fibronectin type-III" evidence="2">
    <location>
        <begin position="875"/>
        <end position="973"/>
    </location>
</feature>
<proteinExistence type="predicted"/>
<accession>A0A818VMU8</accession>
<gene>
    <name evidence="3" type="ORF">KXQ929_LOCUS11920</name>
</gene>
<feature type="compositionally biased region" description="Polar residues" evidence="1">
    <location>
        <begin position="580"/>
        <end position="619"/>
    </location>
</feature>